<name>A0ABS5ZWP5_9PROT</name>
<organism evidence="1 2">
    <name type="scientific">Acidithiobacillus sulfurivorans</name>
    <dbReference type="NCBI Taxonomy" id="1958756"/>
    <lineage>
        <taxon>Bacteria</taxon>
        <taxon>Pseudomonadati</taxon>
        <taxon>Pseudomonadota</taxon>
        <taxon>Acidithiobacillia</taxon>
        <taxon>Acidithiobacillales</taxon>
        <taxon>Acidithiobacillaceae</taxon>
        <taxon>Acidithiobacillus</taxon>
    </lineage>
</organism>
<protein>
    <submittedName>
        <fullName evidence="1">Uncharacterized protein</fullName>
    </submittedName>
</protein>
<comment type="caution">
    <text evidence="1">The sequence shown here is derived from an EMBL/GenBank/DDBJ whole genome shotgun (WGS) entry which is preliminary data.</text>
</comment>
<dbReference type="Proteomes" id="UP000755654">
    <property type="component" value="Unassembled WGS sequence"/>
</dbReference>
<dbReference type="RefSeq" id="WP_215883342.1">
    <property type="nucleotide sequence ID" value="NZ_JAAOMP010000064.1"/>
</dbReference>
<evidence type="ECO:0000313" key="1">
    <source>
        <dbReference type="EMBL" id="MBU2759656.1"/>
    </source>
</evidence>
<gene>
    <name evidence="1" type="ORF">HAP95_05745</name>
</gene>
<dbReference type="EMBL" id="JAAOMP010000064">
    <property type="protein sequence ID" value="MBU2759656.1"/>
    <property type="molecule type" value="Genomic_DNA"/>
</dbReference>
<proteinExistence type="predicted"/>
<feature type="non-terminal residue" evidence="1">
    <location>
        <position position="134"/>
    </location>
</feature>
<keyword evidence="2" id="KW-1185">Reference proteome</keyword>
<evidence type="ECO:0000313" key="2">
    <source>
        <dbReference type="Proteomes" id="UP000755654"/>
    </source>
</evidence>
<reference evidence="1 2" key="1">
    <citation type="journal article" date="2021" name="ISME J.">
        <title>Genomic evolution of the class Acidithiobacillia: deep-branching Proteobacteria living in extreme acidic conditions.</title>
        <authorList>
            <person name="Moya-Beltran A."/>
            <person name="Beard S."/>
            <person name="Rojas-Villalobos C."/>
            <person name="Issotta F."/>
            <person name="Gallardo Y."/>
            <person name="Ulloa R."/>
            <person name="Giaveno A."/>
            <person name="Degli Esposti M."/>
            <person name="Johnson D.B."/>
            <person name="Quatrini R."/>
        </authorList>
    </citation>
    <scope>NUCLEOTIDE SEQUENCE [LARGE SCALE GENOMIC DNA]</scope>
    <source>
        <strain evidence="1 2">RW2</strain>
    </source>
</reference>
<accession>A0ABS5ZWP5</accession>
<sequence length="134" mass="15076">MWDTEKSDDAALPLYMAAAVLDAQHWLQQQQTREGLSHADNRGLSWTLSARLAGRHFGVARYPSATFGSAAQDALLILARPAKRWPESKEMSDIPSSEIATHPLLWFAAIPWRAHLSKNRDHLVLLCPEQHLGW</sequence>